<name>A0A482X6U0_LAOST</name>
<evidence type="ECO:0000313" key="4">
    <source>
        <dbReference type="Proteomes" id="UP000291343"/>
    </source>
</evidence>
<dbReference type="FunCoup" id="A0A482X6U0">
    <property type="interactions" value="1747"/>
</dbReference>
<dbReference type="OrthoDB" id="10253878at2759"/>
<dbReference type="PANTHER" id="PTHR21021">
    <property type="entry name" value="GAF/PUTATIVE CYTOSKELETAL PROTEIN"/>
    <property type="match status" value="1"/>
</dbReference>
<dbReference type="GO" id="GO:0031929">
    <property type="term" value="P:TOR signaling"/>
    <property type="evidence" value="ECO:0007669"/>
    <property type="project" value="TreeGrafter"/>
</dbReference>
<dbReference type="STRING" id="195883.A0A482X6U0"/>
<dbReference type="InParanoid" id="A0A482X6U0"/>
<evidence type="ECO:0000313" key="3">
    <source>
        <dbReference type="EMBL" id="RZF41120.1"/>
    </source>
</evidence>
<organism evidence="3 4">
    <name type="scientific">Laodelphax striatellus</name>
    <name type="common">Small brown planthopper</name>
    <name type="synonym">Delphax striatella</name>
    <dbReference type="NCBI Taxonomy" id="195883"/>
    <lineage>
        <taxon>Eukaryota</taxon>
        <taxon>Metazoa</taxon>
        <taxon>Ecdysozoa</taxon>
        <taxon>Arthropoda</taxon>
        <taxon>Hexapoda</taxon>
        <taxon>Insecta</taxon>
        <taxon>Pterygota</taxon>
        <taxon>Neoptera</taxon>
        <taxon>Paraneoptera</taxon>
        <taxon>Hemiptera</taxon>
        <taxon>Auchenorrhyncha</taxon>
        <taxon>Fulgoroidea</taxon>
        <taxon>Delphacidae</taxon>
        <taxon>Criomorphinae</taxon>
        <taxon>Laodelphax</taxon>
    </lineage>
</organism>
<dbReference type="InterPro" id="IPR007303">
    <property type="entry name" value="TIP41-like"/>
</dbReference>
<evidence type="ECO:0000256" key="2">
    <source>
        <dbReference type="ARBA" id="ARBA00018951"/>
    </source>
</evidence>
<dbReference type="Proteomes" id="UP000291343">
    <property type="component" value="Unassembled WGS sequence"/>
</dbReference>
<proteinExistence type="inferred from homology"/>
<dbReference type="EMBL" id="QKKF02017260">
    <property type="protein sequence ID" value="RZF41120.1"/>
    <property type="molecule type" value="Genomic_DNA"/>
</dbReference>
<comment type="similarity">
    <text evidence="1">Belongs to the TIP41 family.</text>
</comment>
<dbReference type="Pfam" id="PF04176">
    <property type="entry name" value="TIP41"/>
    <property type="match status" value="1"/>
</dbReference>
<reference evidence="3 4" key="1">
    <citation type="journal article" date="2017" name="Gigascience">
        <title>Genome sequence of the small brown planthopper, Laodelphax striatellus.</title>
        <authorList>
            <person name="Zhu J."/>
            <person name="Jiang F."/>
            <person name="Wang X."/>
            <person name="Yang P."/>
            <person name="Bao Y."/>
            <person name="Zhao W."/>
            <person name="Wang W."/>
            <person name="Lu H."/>
            <person name="Wang Q."/>
            <person name="Cui N."/>
            <person name="Li J."/>
            <person name="Chen X."/>
            <person name="Luo L."/>
            <person name="Yu J."/>
            <person name="Kang L."/>
            <person name="Cui F."/>
        </authorList>
    </citation>
    <scope>NUCLEOTIDE SEQUENCE [LARGE SCALE GENOMIC DNA]</scope>
    <source>
        <strain evidence="3">Lst14</strain>
    </source>
</reference>
<dbReference type="AlphaFoldDB" id="A0A482X6U0"/>
<sequence>MNNAFQSTSGILINVGVTRKHIDLNHSDFIVRQPSTYLEDKRLNEYSSLEAKQCWIPQRQASETEMVNVISGIDLARLPVNEEEHKFGAWNIKFKSSHILHSKCIEAECSKDDSAKCCIFCKFNQELDLPHLPDMVFANNVLSLNYKNSGRIEFNAMDALKKVRNGKMNLKIACSQEWKEARLSTGLTEKEILPFDWTFTTDYQGTVIGDWLIEECKDEQIDYERLKQKDKILFFNELTLFEDELHDNGIAQLSVKVRVMEWGFFVLLRFFLRIDNVLIRAFDTRIYHEFDKDFIIREINAREAKICDFKDPSVSIKPQAEVVPLIPLIESKNEKMRLKPTEG</sequence>
<dbReference type="GO" id="GO:0005829">
    <property type="term" value="C:cytosol"/>
    <property type="evidence" value="ECO:0007669"/>
    <property type="project" value="TreeGrafter"/>
</dbReference>
<comment type="caution">
    <text evidence="3">The sequence shown here is derived from an EMBL/GenBank/DDBJ whole genome shotgun (WGS) entry which is preliminary data.</text>
</comment>
<evidence type="ECO:0000256" key="1">
    <source>
        <dbReference type="ARBA" id="ARBA00006658"/>
    </source>
</evidence>
<keyword evidence="4" id="KW-1185">Reference proteome</keyword>
<gene>
    <name evidence="3" type="ORF">LSTR_LSTR002752</name>
</gene>
<dbReference type="SMR" id="A0A482X6U0"/>
<protein>
    <recommendedName>
        <fullName evidence="2">TIP41-like protein</fullName>
    </recommendedName>
</protein>
<dbReference type="PANTHER" id="PTHR21021:SF16">
    <property type="entry name" value="TIP41-LIKE PROTEIN"/>
    <property type="match status" value="1"/>
</dbReference>
<accession>A0A482X6U0</accession>
<dbReference type="InterPro" id="IPR051330">
    <property type="entry name" value="Phosphatase_reg/MetRdx"/>
</dbReference>